<reference evidence="1 2" key="1">
    <citation type="submission" date="2020-02" db="EMBL/GenBank/DDBJ databases">
        <authorList>
            <person name="Chaudhuri R."/>
        </authorList>
    </citation>
    <scope>NUCLEOTIDE SEQUENCE [LARGE SCALE GENOMIC DNA]</scope>
    <source>
        <strain evidence="1">SFB21</strain>
    </source>
</reference>
<accession>A0A811GLV7</accession>
<dbReference type="EMBL" id="CADDTS010000048">
    <property type="protein sequence ID" value="CAB1221501.1"/>
    <property type="molecule type" value="Genomic_DNA"/>
</dbReference>
<name>A0A811GLV7_9GAMM</name>
<dbReference type="RefSeq" id="WP_174560614.1">
    <property type="nucleotide sequence ID" value="NZ_CADDTS010000048.1"/>
</dbReference>
<organism evidence="1 2">
    <name type="scientific">Acinetobacter bouvetii</name>
    <dbReference type="NCBI Taxonomy" id="202951"/>
    <lineage>
        <taxon>Bacteria</taxon>
        <taxon>Pseudomonadati</taxon>
        <taxon>Pseudomonadota</taxon>
        <taxon>Gammaproteobacteria</taxon>
        <taxon>Moraxellales</taxon>
        <taxon>Moraxellaceae</taxon>
        <taxon>Acinetobacter</taxon>
    </lineage>
</organism>
<dbReference type="AlphaFoldDB" id="A0A811GLV7"/>
<sequence>MSFTSYEFKDLRQSFIQYYPEFSAKKYYSKIYLIIRELGESGMILVDRKNCTYRYTSNYSKEEILNFSSLDTNELIRKNLLIEHNNVLDNIELLHNEINAYYSYSGKFPIISDAIGTLIKNKKKELILLRAELNALKNILEIQY</sequence>
<proteinExistence type="predicted"/>
<gene>
    <name evidence="1" type="ORF">SFB21_2838</name>
</gene>
<dbReference type="Proteomes" id="UP000489961">
    <property type="component" value="Unassembled WGS sequence"/>
</dbReference>
<comment type="caution">
    <text evidence="1">The sequence shown here is derived from an EMBL/GenBank/DDBJ whole genome shotgun (WGS) entry which is preliminary data.</text>
</comment>
<evidence type="ECO:0000313" key="1">
    <source>
        <dbReference type="EMBL" id="CAB1221501.1"/>
    </source>
</evidence>
<protein>
    <submittedName>
        <fullName evidence="1">Uncharacterized protein</fullName>
    </submittedName>
</protein>
<evidence type="ECO:0000313" key="2">
    <source>
        <dbReference type="Proteomes" id="UP000489961"/>
    </source>
</evidence>